<dbReference type="AlphaFoldDB" id="A0A1I7TZ10"/>
<name>A0A1I7TZ10_9PELO</name>
<dbReference type="WBParaSite" id="Csp11.Scaffold629.g13211.t1">
    <property type="protein sequence ID" value="Csp11.Scaffold629.g13211.t1"/>
    <property type="gene ID" value="Csp11.Scaffold629.g13211"/>
</dbReference>
<evidence type="ECO:0000313" key="2">
    <source>
        <dbReference type="WBParaSite" id="Csp11.Scaffold629.g13211.t1"/>
    </source>
</evidence>
<accession>A0A1I7TZ10</accession>
<organism evidence="1 2">
    <name type="scientific">Caenorhabditis tropicalis</name>
    <dbReference type="NCBI Taxonomy" id="1561998"/>
    <lineage>
        <taxon>Eukaryota</taxon>
        <taxon>Metazoa</taxon>
        <taxon>Ecdysozoa</taxon>
        <taxon>Nematoda</taxon>
        <taxon>Chromadorea</taxon>
        <taxon>Rhabditida</taxon>
        <taxon>Rhabditina</taxon>
        <taxon>Rhabditomorpha</taxon>
        <taxon>Rhabditoidea</taxon>
        <taxon>Rhabditidae</taxon>
        <taxon>Peloderinae</taxon>
        <taxon>Caenorhabditis</taxon>
    </lineage>
</organism>
<reference evidence="2" key="1">
    <citation type="submission" date="2016-11" db="UniProtKB">
        <authorList>
            <consortium name="WormBaseParasite"/>
        </authorList>
    </citation>
    <scope>IDENTIFICATION</scope>
</reference>
<evidence type="ECO:0000313" key="1">
    <source>
        <dbReference type="Proteomes" id="UP000095282"/>
    </source>
</evidence>
<sequence length="70" mass="8059">MNHDHNCVSLNDFCSFEILITANLSMKESAPSTQTLVFDIRLKVTRSKLSRERNSSDRIVFLIPIFYHAS</sequence>
<proteinExistence type="predicted"/>
<keyword evidence="1" id="KW-1185">Reference proteome</keyword>
<dbReference type="Proteomes" id="UP000095282">
    <property type="component" value="Unplaced"/>
</dbReference>
<protein>
    <submittedName>
        <fullName evidence="2">Ovule protein</fullName>
    </submittedName>
</protein>